<reference evidence="1 2" key="1">
    <citation type="submission" date="2019-03" db="EMBL/GenBank/DDBJ databases">
        <title>Single cell metagenomics reveals metabolic interactions within the superorganism composed of flagellate Streblomastix strix and complex community of Bacteroidetes bacteria on its surface.</title>
        <authorList>
            <person name="Treitli S.C."/>
            <person name="Kolisko M."/>
            <person name="Husnik F."/>
            <person name="Keeling P."/>
            <person name="Hampl V."/>
        </authorList>
    </citation>
    <scope>NUCLEOTIDE SEQUENCE [LARGE SCALE GENOMIC DNA]</scope>
    <source>
        <strain evidence="1">ST1C</strain>
    </source>
</reference>
<comment type="caution">
    <text evidence="1">The sequence shown here is derived from an EMBL/GenBank/DDBJ whole genome shotgun (WGS) entry which is preliminary data.</text>
</comment>
<organism evidence="1 2">
    <name type="scientific">Streblomastix strix</name>
    <dbReference type="NCBI Taxonomy" id="222440"/>
    <lineage>
        <taxon>Eukaryota</taxon>
        <taxon>Metamonada</taxon>
        <taxon>Preaxostyla</taxon>
        <taxon>Oxymonadida</taxon>
        <taxon>Streblomastigidae</taxon>
        <taxon>Streblomastix</taxon>
    </lineage>
</organism>
<dbReference type="AlphaFoldDB" id="A0A5J4WR60"/>
<dbReference type="Proteomes" id="UP000324800">
    <property type="component" value="Unassembled WGS sequence"/>
</dbReference>
<proteinExistence type="predicted"/>
<accession>A0A5J4WR60</accession>
<dbReference type="EMBL" id="SNRW01001137">
    <property type="protein sequence ID" value="KAA6397617.1"/>
    <property type="molecule type" value="Genomic_DNA"/>
</dbReference>
<gene>
    <name evidence="1" type="ORF">EZS28_006844</name>
</gene>
<evidence type="ECO:0000313" key="2">
    <source>
        <dbReference type="Proteomes" id="UP000324800"/>
    </source>
</evidence>
<sequence>MHLKSARRHQGQRNITQFKDDQYAFLMSLFRNIWEHSSVSQSRLILFQSTVETAHATLKALAVNLTKAVQTQYAQPTYLKSHGPVYILRVSAPMASLSEIHLRTPVLKAPLRLNKLEGNPQTPINPRYINRTNPELKATPHYLQIHRAETRTHKIISICHRPVDITSPINLYSQMSIAPIIDVQKQGSKGQLLTAFKHSKGCSPIKICPLSILDGPASAGEPQAKRTAGPPLLGPLKAPRAMPFNSLGLCPTSVQFIQEIQQKILVRDRCRGLLCRSSYDKALPVSCAAPSVPPPVHTKFSSTPCSQAQLIPVLYFQTPGAEPSALLAAESSWVLSERPARCFPYTLRSPAKDVVLIICSLTQVDPSDSEMHPRTGTLIDTCTGTFSWGQYMDAAHKFIRAVISLEGFGAWVSHCYTKPWAHVYKTCTHNGHSQGRPVVNPQEKWLVKHIKVLKLLQICKPNSQGLSLKGPYAVHAYRGYAVAIRTHPILGPNRDLIAPRSLDFPQDFKPTPAVKVLKLSLERQPKSQGQCLQGPYAVHAYRGYAV</sequence>
<evidence type="ECO:0000313" key="1">
    <source>
        <dbReference type="EMBL" id="KAA6397617.1"/>
    </source>
</evidence>
<feature type="non-terminal residue" evidence="1">
    <location>
        <position position="546"/>
    </location>
</feature>
<name>A0A5J4WR60_9EUKA</name>
<protein>
    <submittedName>
        <fullName evidence="1">Uncharacterized protein</fullName>
    </submittedName>
</protein>